<dbReference type="Proteomes" id="UP000093819">
    <property type="component" value="Unassembled WGS sequence"/>
</dbReference>
<dbReference type="OrthoDB" id="9809594at2"/>
<organism evidence="3 4">
    <name type="scientific">Mycobacterium asiaticum</name>
    <dbReference type="NCBI Taxonomy" id="1790"/>
    <lineage>
        <taxon>Bacteria</taxon>
        <taxon>Bacillati</taxon>
        <taxon>Actinomycetota</taxon>
        <taxon>Actinomycetes</taxon>
        <taxon>Mycobacteriales</taxon>
        <taxon>Mycobacteriaceae</taxon>
        <taxon>Mycobacterium</taxon>
    </lineage>
</organism>
<dbReference type="PANTHER" id="PTHR21015">
    <property type="entry name" value="UDP-N-ACETYLGLUCOSAMINE--N-ACETYLMURAMYL-(PENTAPEPTIDE) PYROPHOSPHORYL-UNDECAPRENOL N-ACETYLGLUCOSAMINE TRANSFERASE 1"/>
    <property type="match status" value="1"/>
</dbReference>
<evidence type="ECO:0000256" key="1">
    <source>
        <dbReference type="ARBA" id="ARBA00022679"/>
    </source>
</evidence>
<dbReference type="RefSeq" id="WP_065034442.1">
    <property type="nucleotide sequence ID" value="NZ_LZLR01000053.1"/>
</dbReference>
<proteinExistence type="predicted"/>
<sequence length="329" mass="35786">MIGYYIHHHGFGHLARASSICAQLRRPVTALTSLNIEGAHPFSAIVKLPRDDHAEEVREPTAHGALHWAPHHDAGFSARMSAIAHWVADAQPEVVVVDVSVEVAMFVRLLGTPVVVVALPGKRTDAPHLLVHRIADHILAAWPKALCVPAWLKQYDDKTSYVGGISRFEGRRDDLKSTDDGRVLVLGGTGGDFGSGCGSSIPGWTWTALGGSNGSWKDDPWPEIRAADVVVTHAGQSCVADIAAAQRPAIVIPQARPFDEQQATAVMLRRHQLAVVAQDWPDERAWPALLTHARARNPQRWQRWQVAGAAQRAAAAIESTALRCRARAR</sequence>
<gene>
    <name evidence="3" type="ORF">A5635_16300</name>
</gene>
<evidence type="ECO:0000259" key="2">
    <source>
        <dbReference type="Pfam" id="PF04101"/>
    </source>
</evidence>
<accession>A0A1A3NVM9</accession>
<reference evidence="3 4" key="1">
    <citation type="submission" date="2016-06" db="EMBL/GenBank/DDBJ databases">
        <authorList>
            <person name="Kjaerup R.B."/>
            <person name="Dalgaard T.S."/>
            <person name="Juul-Madsen H.R."/>
        </authorList>
    </citation>
    <scope>NUCLEOTIDE SEQUENCE [LARGE SCALE GENOMIC DNA]</scope>
    <source>
        <strain evidence="3 4">1245335.1</strain>
    </source>
</reference>
<dbReference type="SUPFAM" id="SSF53756">
    <property type="entry name" value="UDP-Glycosyltransferase/glycogen phosphorylase"/>
    <property type="match status" value="1"/>
</dbReference>
<comment type="caution">
    <text evidence="3">The sequence shown here is derived from an EMBL/GenBank/DDBJ whole genome shotgun (WGS) entry which is preliminary data.</text>
</comment>
<name>A0A1A3NVM9_MYCAS</name>
<dbReference type="Pfam" id="PF04101">
    <property type="entry name" value="Glyco_tran_28_C"/>
    <property type="match status" value="1"/>
</dbReference>
<dbReference type="InterPro" id="IPR007235">
    <property type="entry name" value="Glyco_trans_28_C"/>
</dbReference>
<dbReference type="Gene3D" id="3.40.50.2000">
    <property type="entry name" value="Glycogen Phosphorylase B"/>
    <property type="match status" value="1"/>
</dbReference>
<dbReference type="GO" id="GO:0016758">
    <property type="term" value="F:hexosyltransferase activity"/>
    <property type="evidence" value="ECO:0007669"/>
    <property type="project" value="InterPro"/>
</dbReference>
<evidence type="ECO:0000313" key="3">
    <source>
        <dbReference type="EMBL" id="OBK25079.1"/>
    </source>
</evidence>
<dbReference type="AlphaFoldDB" id="A0A1A3NVM9"/>
<keyword evidence="1" id="KW-0808">Transferase</keyword>
<protein>
    <recommendedName>
        <fullName evidence="2">Glycosyl transferase family 28 C-terminal domain-containing protein</fullName>
    </recommendedName>
</protein>
<dbReference type="PANTHER" id="PTHR21015:SF22">
    <property type="entry name" value="GLYCOSYLTRANSFERASE"/>
    <property type="match status" value="1"/>
</dbReference>
<evidence type="ECO:0000313" key="4">
    <source>
        <dbReference type="Proteomes" id="UP000093819"/>
    </source>
</evidence>
<dbReference type="EMBL" id="LZLR01000053">
    <property type="protein sequence ID" value="OBK25079.1"/>
    <property type="molecule type" value="Genomic_DNA"/>
</dbReference>
<feature type="domain" description="Glycosyl transferase family 28 C-terminal" evidence="2">
    <location>
        <begin position="224"/>
        <end position="276"/>
    </location>
</feature>